<dbReference type="PANTHER" id="PTHR30093">
    <property type="entry name" value="GENERAL SECRETION PATHWAY PROTEIN G"/>
    <property type="match status" value="1"/>
</dbReference>
<evidence type="ECO:0000256" key="2">
    <source>
        <dbReference type="SAM" id="Phobius"/>
    </source>
</evidence>
<organism evidence="3 4">
    <name type="scientific">Persicirhabdus sediminis</name>
    <dbReference type="NCBI Taxonomy" id="454144"/>
    <lineage>
        <taxon>Bacteria</taxon>
        <taxon>Pseudomonadati</taxon>
        <taxon>Verrucomicrobiota</taxon>
        <taxon>Verrucomicrobiia</taxon>
        <taxon>Verrucomicrobiales</taxon>
        <taxon>Verrucomicrobiaceae</taxon>
        <taxon>Persicirhabdus</taxon>
    </lineage>
</organism>
<dbReference type="AlphaFoldDB" id="A0A8J7MD00"/>
<dbReference type="Gene3D" id="3.30.700.10">
    <property type="entry name" value="Glycoprotein, Type 4 Pilin"/>
    <property type="match status" value="1"/>
</dbReference>
<keyword evidence="4" id="KW-1185">Reference proteome</keyword>
<feature type="compositionally biased region" description="Gly residues" evidence="1">
    <location>
        <begin position="230"/>
        <end position="258"/>
    </location>
</feature>
<dbReference type="RefSeq" id="WP_200310903.1">
    <property type="nucleotide sequence ID" value="NZ_JAENIM010000034.1"/>
</dbReference>
<dbReference type="PROSITE" id="PS00409">
    <property type="entry name" value="PROKAR_NTER_METHYL"/>
    <property type="match status" value="1"/>
</dbReference>
<dbReference type="Pfam" id="PF07963">
    <property type="entry name" value="N_methyl"/>
    <property type="match status" value="1"/>
</dbReference>
<feature type="transmembrane region" description="Helical" evidence="2">
    <location>
        <begin position="20"/>
        <end position="39"/>
    </location>
</feature>
<keyword evidence="2" id="KW-0472">Membrane</keyword>
<feature type="region of interest" description="Disordered" evidence="1">
    <location>
        <begin position="201"/>
        <end position="258"/>
    </location>
</feature>
<dbReference type="SUPFAM" id="SSF54523">
    <property type="entry name" value="Pili subunits"/>
    <property type="match status" value="1"/>
</dbReference>
<keyword evidence="2" id="KW-0812">Transmembrane</keyword>
<accession>A0A8J7MD00</accession>
<protein>
    <submittedName>
        <fullName evidence="3">Prepilin-type N-terminal cleavage/methylation domain-containing protein</fullName>
    </submittedName>
</protein>
<dbReference type="Proteomes" id="UP000624703">
    <property type="component" value="Unassembled WGS sequence"/>
</dbReference>
<dbReference type="EMBL" id="JAENIM010000034">
    <property type="protein sequence ID" value="MBK1790881.1"/>
    <property type="molecule type" value="Genomic_DNA"/>
</dbReference>
<sequence>MKLKKHTHLKLRSGFTLVELLVVIAIIAALAAMSSPMIIKMKKKGDLATTTGNAKQIYGALLEFDNRKGAFPNDVTAQDDVDLNGYSGPYSNDYLGQLLASGMTDSETIFYAKGGTELDRKPDNDFSSRARTLEPGECGFAYVKNLNTSRNSQVPVLMAPMEQNGQKFKRDPYDGLAVVLRLDGSVSSLELSKDGRAKAGRRTLFDDGSDTPWGANGFNSNNLLKPRSRGGSGGSNIPQSGGGGGGLEESGGLDGELN</sequence>
<evidence type="ECO:0000256" key="1">
    <source>
        <dbReference type="SAM" id="MobiDB-lite"/>
    </source>
</evidence>
<evidence type="ECO:0000313" key="3">
    <source>
        <dbReference type="EMBL" id="MBK1790881.1"/>
    </source>
</evidence>
<proteinExistence type="predicted"/>
<gene>
    <name evidence="3" type="ORF">JIN82_06895</name>
</gene>
<dbReference type="InterPro" id="IPR045584">
    <property type="entry name" value="Pilin-like"/>
</dbReference>
<comment type="caution">
    <text evidence="3">The sequence shown here is derived from an EMBL/GenBank/DDBJ whole genome shotgun (WGS) entry which is preliminary data.</text>
</comment>
<keyword evidence="2" id="KW-1133">Transmembrane helix</keyword>
<reference evidence="3" key="1">
    <citation type="submission" date="2021-01" db="EMBL/GenBank/DDBJ databases">
        <title>Modified the classification status of verrucomicrobia.</title>
        <authorList>
            <person name="Feng X."/>
        </authorList>
    </citation>
    <scope>NUCLEOTIDE SEQUENCE</scope>
    <source>
        <strain evidence="3">_KCTC 22039</strain>
    </source>
</reference>
<evidence type="ECO:0000313" key="4">
    <source>
        <dbReference type="Proteomes" id="UP000624703"/>
    </source>
</evidence>
<name>A0A8J7MD00_9BACT</name>
<dbReference type="NCBIfam" id="TIGR02532">
    <property type="entry name" value="IV_pilin_GFxxxE"/>
    <property type="match status" value="1"/>
</dbReference>
<dbReference type="InterPro" id="IPR012902">
    <property type="entry name" value="N_methyl_site"/>
</dbReference>
<dbReference type="PANTHER" id="PTHR30093:SF2">
    <property type="entry name" value="TYPE II SECRETION SYSTEM PROTEIN H"/>
    <property type="match status" value="1"/>
</dbReference>